<protein>
    <submittedName>
        <fullName evidence="2">Uncharacterized protein</fullName>
    </submittedName>
</protein>
<organism evidence="2 3">
    <name type="scientific">Rhizophlyctis rosea</name>
    <dbReference type="NCBI Taxonomy" id="64517"/>
    <lineage>
        <taxon>Eukaryota</taxon>
        <taxon>Fungi</taxon>
        <taxon>Fungi incertae sedis</taxon>
        <taxon>Chytridiomycota</taxon>
        <taxon>Chytridiomycota incertae sedis</taxon>
        <taxon>Chytridiomycetes</taxon>
        <taxon>Rhizophlyctidales</taxon>
        <taxon>Rhizophlyctidaceae</taxon>
        <taxon>Rhizophlyctis</taxon>
    </lineage>
</organism>
<keyword evidence="3" id="KW-1185">Reference proteome</keyword>
<proteinExistence type="predicted"/>
<feature type="region of interest" description="Disordered" evidence="1">
    <location>
        <begin position="1"/>
        <end position="98"/>
    </location>
</feature>
<reference evidence="2" key="1">
    <citation type="submission" date="2020-05" db="EMBL/GenBank/DDBJ databases">
        <title>Phylogenomic resolution of chytrid fungi.</title>
        <authorList>
            <person name="Stajich J.E."/>
            <person name="Amses K."/>
            <person name="Simmons R."/>
            <person name="Seto K."/>
            <person name="Myers J."/>
            <person name="Bonds A."/>
            <person name="Quandt C.A."/>
            <person name="Barry K."/>
            <person name="Liu P."/>
            <person name="Grigoriev I."/>
            <person name="Longcore J.E."/>
            <person name="James T.Y."/>
        </authorList>
    </citation>
    <scope>NUCLEOTIDE SEQUENCE</scope>
    <source>
        <strain evidence="2">JEL0318</strain>
    </source>
</reference>
<feature type="compositionally biased region" description="Basic and acidic residues" evidence="1">
    <location>
        <begin position="38"/>
        <end position="49"/>
    </location>
</feature>
<dbReference type="EMBL" id="JADGJD010000283">
    <property type="protein sequence ID" value="KAJ3052566.1"/>
    <property type="molecule type" value="Genomic_DNA"/>
</dbReference>
<evidence type="ECO:0000313" key="3">
    <source>
        <dbReference type="Proteomes" id="UP001212841"/>
    </source>
</evidence>
<dbReference type="Proteomes" id="UP001212841">
    <property type="component" value="Unassembled WGS sequence"/>
</dbReference>
<accession>A0AAD5X2Z0</accession>
<name>A0AAD5X2Z0_9FUNG</name>
<gene>
    <name evidence="2" type="ORF">HK097_006035</name>
</gene>
<dbReference type="AlphaFoldDB" id="A0AAD5X2Z0"/>
<feature type="compositionally biased region" description="Basic residues" evidence="1">
    <location>
        <begin position="59"/>
        <end position="71"/>
    </location>
</feature>
<feature type="compositionally biased region" description="Basic and acidic residues" evidence="1">
    <location>
        <begin position="72"/>
        <end position="86"/>
    </location>
</feature>
<evidence type="ECO:0000313" key="2">
    <source>
        <dbReference type="EMBL" id="KAJ3052566.1"/>
    </source>
</evidence>
<evidence type="ECO:0000256" key="1">
    <source>
        <dbReference type="SAM" id="MobiDB-lite"/>
    </source>
</evidence>
<feature type="non-terminal residue" evidence="2">
    <location>
        <position position="98"/>
    </location>
</feature>
<sequence>MDLDSPAPAVLVTPSTTKKDSSPPSPVSDEQSKKRKSDAKLDAAMKDAMAKVGSGLSSKTKRTKTSKKEKKPKTGEKEKKDAKVYKSPETVEDSDEEA</sequence>
<comment type="caution">
    <text evidence="2">The sequence shown here is derived from an EMBL/GenBank/DDBJ whole genome shotgun (WGS) entry which is preliminary data.</text>
</comment>